<dbReference type="EMBL" id="JYDV01001109">
    <property type="protein sequence ID" value="KRZ00327.1"/>
    <property type="molecule type" value="Genomic_DNA"/>
</dbReference>
<sequence length="45" mass="5375">LKEKYFILILAYLRCCEECHKLHSTHFHVTAAYGIEALTGRREFY</sequence>
<name>A0A0V1GPZ1_TRIPS</name>
<accession>A0A0V1GPZ1</accession>
<proteinExistence type="predicted"/>
<organism evidence="1 2">
    <name type="scientific">Trichinella pseudospiralis</name>
    <name type="common">Parasitic roundworm</name>
    <dbReference type="NCBI Taxonomy" id="6337"/>
    <lineage>
        <taxon>Eukaryota</taxon>
        <taxon>Metazoa</taxon>
        <taxon>Ecdysozoa</taxon>
        <taxon>Nematoda</taxon>
        <taxon>Enoplea</taxon>
        <taxon>Dorylaimia</taxon>
        <taxon>Trichinellida</taxon>
        <taxon>Trichinellidae</taxon>
        <taxon>Trichinella</taxon>
    </lineage>
</organism>
<dbReference type="AlphaFoldDB" id="A0A0V1GPZ1"/>
<feature type="non-terminal residue" evidence="1">
    <location>
        <position position="1"/>
    </location>
</feature>
<gene>
    <name evidence="1" type="ORF">T4C_6721</name>
</gene>
<comment type="caution">
    <text evidence="1">The sequence shown here is derived from an EMBL/GenBank/DDBJ whole genome shotgun (WGS) entry which is preliminary data.</text>
</comment>
<reference evidence="1 2" key="1">
    <citation type="submission" date="2015-01" db="EMBL/GenBank/DDBJ databases">
        <title>Evolution of Trichinella species and genotypes.</title>
        <authorList>
            <person name="Korhonen P.K."/>
            <person name="Edoardo P."/>
            <person name="Giuseppe L.R."/>
            <person name="Gasser R.B."/>
        </authorList>
    </citation>
    <scope>NUCLEOTIDE SEQUENCE [LARGE SCALE GENOMIC DNA]</scope>
    <source>
        <strain evidence="1">ISS176</strain>
    </source>
</reference>
<evidence type="ECO:0000313" key="2">
    <source>
        <dbReference type="Proteomes" id="UP000054826"/>
    </source>
</evidence>
<evidence type="ECO:0000313" key="1">
    <source>
        <dbReference type="EMBL" id="KRZ00327.1"/>
    </source>
</evidence>
<feature type="non-terminal residue" evidence="1">
    <location>
        <position position="45"/>
    </location>
</feature>
<protein>
    <submittedName>
        <fullName evidence="1">Uncharacterized protein</fullName>
    </submittedName>
</protein>
<dbReference type="Proteomes" id="UP000054826">
    <property type="component" value="Unassembled WGS sequence"/>
</dbReference>